<keyword evidence="6" id="KW-0472">Membrane</keyword>
<keyword evidence="6" id="KW-0812">Transmembrane</keyword>
<evidence type="ECO:0000256" key="2">
    <source>
        <dbReference type="ARBA" id="ARBA00022801"/>
    </source>
</evidence>
<feature type="compositionally biased region" description="Basic and acidic residues" evidence="5">
    <location>
        <begin position="450"/>
        <end position="471"/>
    </location>
</feature>
<feature type="domain" description="AAA+ ATPase At3g28540-like C-terminal" evidence="9">
    <location>
        <begin position="370"/>
        <end position="444"/>
    </location>
</feature>
<evidence type="ECO:0000256" key="3">
    <source>
        <dbReference type="ARBA" id="ARBA00022842"/>
    </source>
</evidence>
<proteinExistence type="inferred from homology"/>
<dbReference type="InterPro" id="IPR058017">
    <property type="entry name" value="At3g28540-like_C"/>
</dbReference>
<comment type="caution">
    <text evidence="10">The sequence shown here is derived from an EMBL/GenBank/DDBJ whole genome shotgun (WGS) entry which is preliminary data.</text>
</comment>
<protein>
    <submittedName>
        <fullName evidence="10">AAA-ATPase</fullName>
    </submittedName>
</protein>
<dbReference type="EMBL" id="QGNW01001302">
    <property type="protein sequence ID" value="RVW46648.1"/>
    <property type="molecule type" value="Genomic_DNA"/>
</dbReference>
<dbReference type="Pfam" id="PF00004">
    <property type="entry name" value="AAA"/>
    <property type="match status" value="1"/>
</dbReference>
<evidence type="ECO:0000256" key="5">
    <source>
        <dbReference type="SAM" id="MobiDB-lite"/>
    </source>
</evidence>
<dbReference type="InterPro" id="IPR050747">
    <property type="entry name" value="Mitochondrial_chaperone_BCS1"/>
</dbReference>
<evidence type="ECO:0000256" key="4">
    <source>
        <dbReference type="RuleBase" id="RU003651"/>
    </source>
</evidence>
<keyword evidence="6" id="KW-1133">Transmembrane helix</keyword>
<dbReference type="AlphaFoldDB" id="A0A438EG40"/>
<dbReference type="GO" id="GO:0005524">
    <property type="term" value="F:ATP binding"/>
    <property type="evidence" value="ECO:0007669"/>
    <property type="project" value="UniProtKB-KW"/>
</dbReference>
<evidence type="ECO:0000313" key="10">
    <source>
        <dbReference type="EMBL" id="RVW46648.1"/>
    </source>
</evidence>
<reference evidence="10 11" key="1">
    <citation type="journal article" date="2018" name="PLoS Genet.">
        <title>Population sequencing reveals clonal diversity and ancestral inbreeding in the grapevine cultivar Chardonnay.</title>
        <authorList>
            <person name="Roach M.J."/>
            <person name="Johnson D.L."/>
            <person name="Bohlmann J."/>
            <person name="van Vuuren H.J."/>
            <person name="Jones S.J."/>
            <person name="Pretorius I.S."/>
            <person name="Schmidt S.A."/>
            <person name="Borneman A.R."/>
        </authorList>
    </citation>
    <scope>NUCLEOTIDE SEQUENCE [LARGE SCALE GENOMIC DNA]</scope>
    <source>
        <strain evidence="11">cv. Chardonnay</strain>
        <tissue evidence="10">Leaf</tissue>
    </source>
</reference>
<evidence type="ECO:0000259" key="7">
    <source>
        <dbReference type="Pfam" id="PF00004"/>
    </source>
</evidence>
<dbReference type="InterPro" id="IPR003960">
    <property type="entry name" value="ATPase_AAA_CS"/>
</dbReference>
<feature type="transmembrane region" description="Helical" evidence="6">
    <location>
        <begin position="12"/>
        <end position="30"/>
    </location>
</feature>
<accession>A0A438EG40</accession>
<dbReference type="Proteomes" id="UP000288805">
    <property type="component" value="Unassembled WGS sequence"/>
</dbReference>
<dbReference type="GO" id="GO:0016887">
    <property type="term" value="F:ATP hydrolysis activity"/>
    <property type="evidence" value="ECO:0007669"/>
    <property type="project" value="InterPro"/>
</dbReference>
<feature type="domain" description="AAA-type ATPase N-terminal" evidence="8">
    <location>
        <begin position="30"/>
        <end position="124"/>
    </location>
</feature>
<feature type="region of interest" description="Disordered" evidence="5">
    <location>
        <begin position="285"/>
        <end position="315"/>
    </location>
</feature>
<dbReference type="Gene3D" id="6.10.280.40">
    <property type="match status" value="1"/>
</dbReference>
<keyword evidence="2" id="KW-0378">Hydrolase</keyword>
<dbReference type="Gene3D" id="3.40.50.300">
    <property type="entry name" value="P-loop containing nucleotide triphosphate hydrolases"/>
    <property type="match status" value="3"/>
</dbReference>
<dbReference type="Pfam" id="PF25568">
    <property type="entry name" value="AAA_lid_At3g28540"/>
    <property type="match status" value="1"/>
</dbReference>
<gene>
    <name evidence="10" type="primary">VvCHDh000526_1</name>
    <name evidence="10" type="ORF">CK203_067186</name>
</gene>
<feature type="region of interest" description="Disordered" evidence="5">
    <location>
        <begin position="450"/>
        <end position="476"/>
    </location>
</feature>
<evidence type="ECO:0000259" key="8">
    <source>
        <dbReference type="Pfam" id="PF14363"/>
    </source>
</evidence>
<keyword evidence="4" id="KW-0547">Nucleotide-binding</keyword>
<evidence type="ECO:0000256" key="1">
    <source>
        <dbReference type="ARBA" id="ARBA00001946"/>
    </source>
</evidence>
<dbReference type="SUPFAM" id="SSF52540">
    <property type="entry name" value="P-loop containing nucleoside triphosphate hydrolases"/>
    <property type="match status" value="1"/>
</dbReference>
<evidence type="ECO:0000259" key="9">
    <source>
        <dbReference type="Pfam" id="PF25568"/>
    </source>
</evidence>
<evidence type="ECO:0000313" key="11">
    <source>
        <dbReference type="Proteomes" id="UP000288805"/>
    </source>
</evidence>
<dbReference type="InterPro" id="IPR003959">
    <property type="entry name" value="ATPase_AAA_core"/>
</dbReference>
<organism evidence="10 11">
    <name type="scientific">Vitis vinifera</name>
    <name type="common">Grape</name>
    <dbReference type="NCBI Taxonomy" id="29760"/>
    <lineage>
        <taxon>Eukaryota</taxon>
        <taxon>Viridiplantae</taxon>
        <taxon>Streptophyta</taxon>
        <taxon>Embryophyta</taxon>
        <taxon>Tracheophyta</taxon>
        <taxon>Spermatophyta</taxon>
        <taxon>Magnoliopsida</taxon>
        <taxon>eudicotyledons</taxon>
        <taxon>Gunneridae</taxon>
        <taxon>Pentapetalae</taxon>
        <taxon>rosids</taxon>
        <taxon>Vitales</taxon>
        <taxon>Vitaceae</taxon>
        <taxon>Viteae</taxon>
        <taxon>Vitis</taxon>
    </lineage>
</organism>
<dbReference type="InterPro" id="IPR025753">
    <property type="entry name" value="AAA_N_dom"/>
</dbReference>
<dbReference type="Pfam" id="PF14363">
    <property type="entry name" value="AAA_assoc"/>
    <property type="match status" value="1"/>
</dbReference>
<feature type="domain" description="ATPase AAA-type core" evidence="7">
    <location>
        <begin position="253"/>
        <end position="368"/>
    </location>
</feature>
<sequence>MTRVMKELWAQLGSSIASLMFLWAMFHRYFPRHLQASIARLYDRLSSLFYPYIQIRFHEFSRDSFRRNEAYSAIESYLGSKSTKQAKRLKGNVQRNSKSVVLTMDDHEEVSDEFQGIKLVWSLIKLVPTTQSFSFYPATSEKRYYKLTFHMKYREIITGSYLKYVVEEGQAIAFKNRQRKLYTNNPSHNSYSSRTLWSHVVFEHPGSFETMAIDQKKKEEIMDDLTTFSKAKEYYARIGKAWKRGYLLYGPLGQSNTELRKLLIETSSKSIIVIEDIDCSLGLTGQRKKKNQKDGNKEETDPIKKKEEEEDGERQNSKVTLSGLLNFIDGIWSSSGGERLIIFTTNYVKKLDPALIRRGRMDKHIELSYCSFEAFKVLAKNYLNIESHPFFETIGSLLEEISMTPADVAENLMPKTIKGDSETCLESLIQALEAAKKDSINAKEELKLRAAKDSKGEESSAKETVGEKEPVAEEEGTLSCAIAPQVRMNSFALNKGTSRKQIAFWHLKVTPSTESFEVYAAKSHKRARLLRPGAGSANFILMTVDLTAQPAKTRTKDGMIHPIKKQEEEEGESQSSKVTLSGLWNFIDGLGPVSGGQRLFIFTINYADKLDKATIRRGKIGKHMRLFGALEAAKEAASLKAKVDASDVENRRRH</sequence>
<dbReference type="InterPro" id="IPR027417">
    <property type="entry name" value="P-loop_NTPase"/>
</dbReference>
<comment type="cofactor">
    <cofactor evidence="1">
        <name>Mg(2+)</name>
        <dbReference type="ChEBI" id="CHEBI:18420"/>
    </cofactor>
</comment>
<comment type="similarity">
    <text evidence="4">Belongs to the AAA ATPase family.</text>
</comment>
<keyword evidence="3" id="KW-0460">Magnesium</keyword>
<dbReference type="PROSITE" id="PS00674">
    <property type="entry name" value="AAA"/>
    <property type="match status" value="1"/>
</dbReference>
<evidence type="ECO:0000256" key="6">
    <source>
        <dbReference type="SAM" id="Phobius"/>
    </source>
</evidence>
<dbReference type="PANTHER" id="PTHR23070">
    <property type="entry name" value="BCS1 AAA-TYPE ATPASE"/>
    <property type="match status" value="1"/>
</dbReference>
<name>A0A438EG40_VITVI</name>
<keyword evidence="4" id="KW-0067">ATP-binding</keyword>
<feature type="compositionally biased region" description="Basic and acidic residues" evidence="5">
    <location>
        <begin position="292"/>
        <end position="307"/>
    </location>
</feature>